<feature type="compositionally biased region" description="Pro residues" evidence="1">
    <location>
        <begin position="131"/>
        <end position="150"/>
    </location>
</feature>
<feature type="region of interest" description="Disordered" evidence="1">
    <location>
        <begin position="86"/>
        <end position="174"/>
    </location>
</feature>
<proteinExistence type="predicted"/>
<feature type="region of interest" description="Disordered" evidence="1">
    <location>
        <begin position="198"/>
        <end position="236"/>
    </location>
</feature>
<feature type="region of interest" description="Disordered" evidence="1">
    <location>
        <begin position="20"/>
        <end position="72"/>
    </location>
</feature>
<gene>
    <name evidence="2" type="ORF">PoB_005827100</name>
</gene>
<protein>
    <submittedName>
        <fullName evidence="2">Uncharacterized protein</fullName>
    </submittedName>
</protein>
<accession>A0AAV4C8Y4</accession>
<dbReference type="AlphaFoldDB" id="A0AAV4C8Y4"/>
<comment type="caution">
    <text evidence="2">The sequence shown here is derived from an EMBL/GenBank/DDBJ whole genome shotgun (WGS) entry which is preliminary data.</text>
</comment>
<name>A0AAV4C8Y4_9GAST</name>
<sequence length="362" mass="40974">MYFSYPHNFPWILHRLISDSSPNGSRISTDRPHPNRAYNYTDVNLASGSSQTPPLPPPPSASVYPGPAGDAPYEYMSVRQAQNVVNSNQAPSDGGSGSYPASPPHHQNSPQQQRYLQQSNRAISFDSAFPQGPPPPVPPPPPDFPDFHPPPPHHHHHHHHQHHHHHPPGINNSSNAAAYANEIYMDQADMVRARQGNPYTRTSYQDPYAQPHRQRVEEAPYRAEGSSPMERASYHNRTDDEQLLELQQSKHRAKSESRLADLSPRHQHRHRHRMPGHAHLPEARSYKVHDKAGPPVFLHLYVYEASLPSLTLSVNSCIVYEHAPVCPPQHQHRHRHRMPGHAHLPEARSYKVHDKAGPPVYL</sequence>
<feature type="compositionally biased region" description="Basic residues" evidence="1">
    <location>
        <begin position="151"/>
        <end position="167"/>
    </location>
</feature>
<keyword evidence="3" id="KW-1185">Reference proteome</keyword>
<evidence type="ECO:0000313" key="3">
    <source>
        <dbReference type="Proteomes" id="UP000735302"/>
    </source>
</evidence>
<reference evidence="2 3" key="1">
    <citation type="journal article" date="2021" name="Elife">
        <title>Chloroplast acquisition without the gene transfer in kleptoplastic sea slugs, Plakobranchus ocellatus.</title>
        <authorList>
            <person name="Maeda T."/>
            <person name="Takahashi S."/>
            <person name="Yoshida T."/>
            <person name="Shimamura S."/>
            <person name="Takaki Y."/>
            <person name="Nagai Y."/>
            <person name="Toyoda A."/>
            <person name="Suzuki Y."/>
            <person name="Arimoto A."/>
            <person name="Ishii H."/>
            <person name="Satoh N."/>
            <person name="Nishiyama T."/>
            <person name="Hasebe M."/>
            <person name="Maruyama T."/>
            <person name="Minagawa J."/>
            <person name="Obokata J."/>
            <person name="Shigenobu S."/>
        </authorList>
    </citation>
    <scope>NUCLEOTIDE SEQUENCE [LARGE SCALE GENOMIC DNA]</scope>
</reference>
<dbReference type="Proteomes" id="UP000735302">
    <property type="component" value="Unassembled WGS sequence"/>
</dbReference>
<organism evidence="2 3">
    <name type="scientific">Plakobranchus ocellatus</name>
    <dbReference type="NCBI Taxonomy" id="259542"/>
    <lineage>
        <taxon>Eukaryota</taxon>
        <taxon>Metazoa</taxon>
        <taxon>Spiralia</taxon>
        <taxon>Lophotrochozoa</taxon>
        <taxon>Mollusca</taxon>
        <taxon>Gastropoda</taxon>
        <taxon>Heterobranchia</taxon>
        <taxon>Euthyneura</taxon>
        <taxon>Panpulmonata</taxon>
        <taxon>Sacoglossa</taxon>
        <taxon>Placobranchoidea</taxon>
        <taxon>Plakobranchidae</taxon>
        <taxon>Plakobranchus</taxon>
    </lineage>
</organism>
<evidence type="ECO:0000256" key="1">
    <source>
        <dbReference type="SAM" id="MobiDB-lite"/>
    </source>
</evidence>
<evidence type="ECO:0000313" key="2">
    <source>
        <dbReference type="EMBL" id="GFO31766.1"/>
    </source>
</evidence>
<feature type="region of interest" description="Disordered" evidence="1">
    <location>
        <begin position="250"/>
        <end position="275"/>
    </location>
</feature>
<feature type="compositionally biased region" description="Basic residues" evidence="1">
    <location>
        <begin position="265"/>
        <end position="275"/>
    </location>
</feature>
<feature type="compositionally biased region" description="Low complexity" evidence="1">
    <location>
        <begin position="104"/>
        <end position="113"/>
    </location>
</feature>
<dbReference type="EMBL" id="BLXT01006426">
    <property type="protein sequence ID" value="GFO31766.1"/>
    <property type="molecule type" value="Genomic_DNA"/>
</dbReference>